<dbReference type="CDD" id="cd00064">
    <property type="entry name" value="FU"/>
    <property type="match status" value="1"/>
</dbReference>
<dbReference type="PANTHER" id="PTHR11319:SF35">
    <property type="entry name" value="OUTER MEMBRANE PROTEIN PMPC-RELATED"/>
    <property type="match status" value="1"/>
</dbReference>
<dbReference type="InterPro" id="IPR006212">
    <property type="entry name" value="Furin_repeat"/>
</dbReference>
<feature type="transmembrane region" description="Helical" evidence="1">
    <location>
        <begin position="2637"/>
        <end position="2663"/>
    </location>
</feature>
<dbReference type="OrthoDB" id="77931at2759"/>
<feature type="transmembrane region" description="Helical" evidence="1">
    <location>
        <begin position="2518"/>
        <end position="2536"/>
    </location>
</feature>
<dbReference type="PANTHER" id="PTHR11319">
    <property type="entry name" value="G PROTEIN-COUPLED RECEPTOR-RELATED"/>
    <property type="match status" value="1"/>
</dbReference>
<feature type="transmembrane region" description="Helical" evidence="1">
    <location>
        <begin position="2437"/>
        <end position="2458"/>
    </location>
</feature>
<evidence type="ECO:0000313" key="3">
    <source>
        <dbReference type="Proteomes" id="UP000692954"/>
    </source>
</evidence>
<sequence length="2834" mass="331917">MGRIDFYLIICEYSIVINCLFIWTLNDQQQFYALQFNRMINSFEIEECMIYGMWSRYVPLSTISQTGPVGIFDSSCYHLNSVQEKENKRINFIYYDCINIKEMNVKKIVQFISNEGKQYKFEKTLDSMKYEYYWYYFAVHLIPHKKQFTYYLLQGVTIIDIQQLQIQFPYLDENLLIVFGGGLVIEPDDILKVESENKLSFFPGQIILLSYFKGFIGNVDQQLMINLQYMFDDSCRCLENSITDLPDIDINWLEQKIFASVNKNCDAFAFQTWIKVQQVIQDQSEFMYQLIKLSSNFENPKLRDDNLSAMQIYYKISNQNSQLKFTTYNYKFPYFNLDFSDNPFLIEELFDIPIINLWHFITVLLKNDVIQIQIKYFDDRKQYRFESSHEAKQFHMVQYKLQYGNIQQLSQNYLKVSLRNQKLFNCINSDEFIFRQQCHHSCEECDGPTNTDCLSCSEISKRIYIQSHRACVCPYDTIDDYDCKDYQSFDLQISQEQGNKCNQGYFENGQICLRCPSVINENIMTCLECIQNPIDWIKDPYCQTNLFLDNNGSPSEYIKDKIKVYYVLDEKNIKPCHHYQNRKINTIDEIYEDYKLSDKNSASICSNQNYPNECQPCNLKSCVICGFLQNRQICLKCNDTSILNDGQCYEQQMGLIEQNNCLSPYYITSNKQCKLCEIENCQYCFEYKSNDLGKCTLYSQYEIFQIDEFHRIGCALCEEGFIFDFVKDKCLYQKPLIKDCLRSFINLQGQEICTLSAIDDFNIAPEIINCQKYITNCQQCYQTPLSIIKCIVCEDGYSSSITTGHCYKCRLQNAKYCIEGDYTKVDSWMQLLQSFLMQFLPNKYVYPQPTTLFYISTLAVKCIQGYQLIISDCLKYCDSNCATCSKTLKQGFQCSKCYLNYFMQPLRVKDNEKCVSCPQLCLVCQPRTQDEIQNINPYFLNNPQYFIYTQKCIKPISHPHIFVDPYIQIAKYCDNQLCQSFFQYQVENSCEGLYIAFDQFNLETLFNFRYLNEMMYQKFQLILPFQNICLGSQYHNFEIPLNNIFKSNIFSIQIVELILQGNHSPAYFHTQISFINFDSLIIKDCTFLCFKSVEFKLDNNGYPQNLIITNSEIINQENSQNIFKIISNNYQIIDFTNLKLQYLNYQDSTIFEFIPFGNQSSILINKFIIENCTFTNSVLFKFKNNPLITVQELIINNSYFLNSTIANFQYDLTITSQIQFKSIIIYNSLFQRSSIIKNVDSLTLTKLQIISNQFYFSQILVFKTNLFIEDILIQDNQLIQSQLIFKLSRTLIKSNLTIDQLNYINNSHYNSSIVSTDFSVQNDLLSISFINFNLNQNQLTLIQNSSTYLFDINSHNLSILNLSIYNSDYFNYFNFITISNIWVENALFLNSKKLQIPLSLDCVDTFNLNSQLFYIQGFNLIELKKITIQYYNSIDSSFIQIFSNVLKTMKDQEIIIIQDLRFFGNILLKINLRNIFSLITIYSEKNQLIKMNNVQFEDNLFHSYIDDSSQNTASLIFIKSQQSSVMISNLFCQSNLLTNSTSSFILINSKILNISNFQMFNHNLLNMIRLQSLFEFEFKHNLTQDQRNQLLSRILKIQNKGGVLSLTVEYCQMIYGKLSQILSLNGILLNIYTQGKGVIKLQDLEFISIESFDLQNSDNDGCITISSLNSLLQLELTNIRFDDILNKFASPILYIIPSQNTNQITIRNVIVFNCFSLTNILMKSQFSLMNIKNNKVVIEGIKIILNKNNFLQYLQKFNSLASIDIQKVLNDNGIIFLQGCMISIKEIMYEGVLLSSFLKITDAFKIEIEKVCIQQIQMILKANIIHVGHSSQNQYRVKIQNMIFSNISQFDVEELSNLQNIYNKIEFQNQNCNIIKEIKIQTIKLDNIRFDIFFEQLTQDSNQQGAIIYFQSQSNLNKIFLTQISVTNVKSETFLNAILYFDLSSFQSFQLIEFQCLWNKVNSYGCILVKSNQKSEQVIKIRNCLFYGNIGGSGTGINTQNVKLLLDNSKLIQNYASAQGGGLNMELDYNGFVIKDCYIQLNYANEAGGVYLIGNSKLNQNNFVNSIISFNKANRQPFNLQELPDSLILSINQQDMPSIQKIIENKQINILHLDPYKIMEQGNVIQTKVLVIPSNQVIKNYLLFNPNDQSFQNYIEELSISFKNSLNEKLISFINSTCKVEEQIYQNDKLELSKIPQIIQFKIISGNFDLSELQFSFDPYMEGKNKKQIFITCDTNNSYQELYYSLEVAVLKCQLGEFYIQNSCQQCSQNQGYYSVTYNSTKCSIFDKNKFENITSNQIYLKVGYWRPNQYSDDVEHCFKYPNICKGGWFVGDQLCYLGSVGGLCEECDKYNIRGDGYYFKNQYNLQCHLCKELTNSILLFIIASFWSLISTLLTLSSIDKSNQLFTFCKLRQKFSNIIFKLNQDHGSILIKLFLNYLWIFSSIFSFNINFTFSFSFIDQTSNPSYFMANNLDCYLSQINDVELIYLRIITMFLLMLCLLILIYLGFKLLAFISKKQFDASIISITALYLYVSNYATLIKQFFSLLAKRQISNLDYIQGDVSLRFGTSNHFSWIVTFIIPGLCLIGWLLPFSLLLLLYVKRHQIESIKFRKHFCYLFNEYNNQNFFWEWVKLAQKTFVIIILTYFETNIFLKASLLGLCLLFYQLYAQEQQPFIIQNFNKLDVKTGQICSISVFLAVIKYISEQQDNYILSFILQLILVCLSIKLSYPFIKNLVKLYHKKYKKQILILLSKIVKIFKCTSWIDIYLRNQFLVWNQKEQRLKSNFYKLRQHLIYVSKLQLEQQRSLSSLFSSDSLPRYRQLNNDQHLLKLRQDIN</sequence>
<keyword evidence="1" id="KW-1133">Transmembrane helix</keyword>
<feature type="transmembrane region" description="Helical" evidence="1">
    <location>
        <begin position="2378"/>
        <end position="2396"/>
    </location>
</feature>
<evidence type="ECO:0000256" key="1">
    <source>
        <dbReference type="SAM" id="Phobius"/>
    </source>
</evidence>
<feature type="transmembrane region" description="Helical" evidence="1">
    <location>
        <begin position="2571"/>
        <end position="2599"/>
    </location>
</feature>
<name>A0A8S1PIV0_9CILI</name>
<feature type="transmembrane region" description="Helical" evidence="1">
    <location>
        <begin position="2485"/>
        <end position="2506"/>
    </location>
</feature>
<reference evidence="2" key="1">
    <citation type="submission" date="2021-01" db="EMBL/GenBank/DDBJ databases">
        <authorList>
            <consortium name="Genoscope - CEA"/>
            <person name="William W."/>
        </authorList>
    </citation>
    <scope>NUCLEOTIDE SEQUENCE</scope>
</reference>
<keyword evidence="1" id="KW-0472">Membrane</keyword>
<accession>A0A8S1PIV0</accession>
<keyword evidence="1" id="KW-0812">Transmembrane</keyword>
<organism evidence="2 3">
    <name type="scientific">Paramecium sonneborni</name>
    <dbReference type="NCBI Taxonomy" id="65129"/>
    <lineage>
        <taxon>Eukaryota</taxon>
        <taxon>Sar</taxon>
        <taxon>Alveolata</taxon>
        <taxon>Ciliophora</taxon>
        <taxon>Intramacronucleata</taxon>
        <taxon>Oligohymenophorea</taxon>
        <taxon>Peniculida</taxon>
        <taxon>Parameciidae</taxon>
        <taxon>Paramecium</taxon>
    </lineage>
</organism>
<comment type="caution">
    <text evidence="2">The sequence shown here is derived from an EMBL/GenBank/DDBJ whole genome shotgun (WGS) entry which is preliminary data.</text>
</comment>
<dbReference type="EMBL" id="CAJJDN010000077">
    <property type="protein sequence ID" value="CAD8102338.1"/>
    <property type="molecule type" value="Genomic_DNA"/>
</dbReference>
<keyword evidence="3" id="KW-1185">Reference proteome</keyword>
<protein>
    <submittedName>
        <fullName evidence="2">Uncharacterized protein</fullName>
    </submittedName>
</protein>
<dbReference type="Proteomes" id="UP000692954">
    <property type="component" value="Unassembled WGS sequence"/>
</dbReference>
<evidence type="ECO:0000313" key="2">
    <source>
        <dbReference type="EMBL" id="CAD8102338.1"/>
    </source>
</evidence>
<feature type="transmembrane region" description="Helical" evidence="1">
    <location>
        <begin position="2708"/>
        <end position="2730"/>
    </location>
</feature>
<proteinExistence type="predicted"/>
<gene>
    <name evidence="2" type="ORF">PSON_ATCC_30995.1.T0770211</name>
</gene>